<dbReference type="AlphaFoldDB" id="A0A2M7VAS7"/>
<evidence type="ECO:0000256" key="8">
    <source>
        <dbReference type="SAM" id="Phobius"/>
    </source>
</evidence>
<evidence type="ECO:0000313" key="11">
    <source>
        <dbReference type="Proteomes" id="UP000228568"/>
    </source>
</evidence>
<keyword evidence="7" id="KW-0175">Coiled coil</keyword>
<feature type="transmembrane region" description="Helical" evidence="8">
    <location>
        <begin position="36"/>
        <end position="54"/>
    </location>
</feature>
<evidence type="ECO:0000256" key="6">
    <source>
        <dbReference type="ARBA" id="ARBA00023012"/>
    </source>
</evidence>
<comment type="caution">
    <text evidence="10">The sequence shown here is derived from an EMBL/GenBank/DDBJ whole genome shotgun (WGS) entry which is preliminary data.</text>
</comment>
<sequence length="544" mass="61378">MFVENIELGSLFIVVLSTVFLGSVVFYRNRKNASNILFLLFSFSFSFWSIINYFSLHPPVGYDLFWIRLVLFSAAPQAFFFALLMHTFPKDHIQLSRRVFWAMMTVLLSQMVASITPFVFVGVSHSANGIVPIPGIGMPFYALSLIFFFSFGIYFLIRKFLDAKAEERKALIIMGVGFLITIALVLSFLLIAVVVFQNASFVPISPAFVLPLIMAIGYAVTRQKFLNIKLIATEFLVGLLTIVLSTEALLSGSWITIIWKLIFASFVAILGSLLIRSVQREIAQREELSKLAKSLEKANLRLKEIDQQKTEFLSIASHQLRTPLSILKGYIELIGDGAYGKPSKEMVKVLGDMDESNERLVKLVDEFLDITRIEQGRTKFVFEHSDMNKLIEGVVEELHERAEAKGLKIIWKPNKSIATVFMDEEKVRHVIFNYIDNAIKYSETGTIKVDFLEERGGIVTKVKDQGLGFNPVDKANFFQKFYRGENIKGTNVNGTGLGIYVCRKFIEIHGGHVFTNSAGLGKGSVFGFWIPKKDKSTKKKEINS</sequence>
<keyword evidence="8" id="KW-1133">Transmembrane helix</keyword>
<feature type="transmembrane region" description="Helical" evidence="8">
    <location>
        <begin position="169"/>
        <end position="195"/>
    </location>
</feature>
<dbReference type="CDD" id="cd00082">
    <property type="entry name" value="HisKA"/>
    <property type="match status" value="1"/>
</dbReference>
<feature type="coiled-coil region" evidence="7">
    <location>
        <begin position="278"/>
        <end position="308"/>
    </location>
</feature>
<dbReference type="SUPFAM" id="SSF55874">
    <property type="entry name" value="ATPase domain of HSP90 chaperone/DNA topoisomerase II/histidine kinase"/>
    <property type="match status" value="1"/>
</dbReference>
<feature type="transmembrane region" description="Helical" evidence="8">
    <location>
        <begin position="232"/>
        <end position="251"/>
    </location>
</feature>
<dbReference type="SUPFAM" id="SSF47384">
    <property type="entry name" value="Homodimeric domain of signal transducing histidine kinase"/>
    <property type="match status" value="1"/>
</dbReference>
<protein>
    <recommendedName>
        <fullName evidence="2">histidine kinase</fullName>
        <ecNumber evidence="2">2.7.13.3</ecNumber>
    </recommendedName>
</protein>
<evidence type="ECO:0000256" key="2">
    <source>
        <dbReference type="ARBA" id="ARBA00012438"/>
    </source>
</evidence>
<dbReference type="CDD" id="cd00075">
    <property type="entry name" value="HATPase"/>
    <property type="match status" value="1"/>
</dbReference>
<dbReference type="InterPro" id="IPR003594">
    <property type="entry name" value="HATPase_dom"/>
</dbReference>
<dbReference type="InterPro" id="IPR050736">
    <property type="entry name" value="Sensor_HK_Regulatory"/>
</dbReference>
<dbReference type="Proteomes" id="UP000228568">
    <property type="component" value="Unassembled WGS sequence"/>
</dbReference>
<dbReference type="InterPro" id="IPR036097">
    <property type="entry name" value="HisK_dim/P_sf"/>
</dbReference>
<dbReference type="EC" id="2.7.13.3" evidence="2"/>
<evidence type="ECO:0000256" key="7">
    <source>
        <dbReference type="SAM" id="Coils"/>
    </source>
</evidence>
<keyword evidence="8" id="KW-0472">Membrane</keyword>
<gene>
    <name evidence="10" type="ORF">COX81_00070</name>
</gene>
<feature type="transmembrane region" description="Helical" evidence="8">
    <location>
        <begin position="140"/>
        <end position="157"/>
    </location>
</feature>
<name>A0A2M7VAS7_9BACT</name>
<proteinExistence type="predicted"/>
<organism evidence="10 11">
    <name type="scientific">Candidatus Magasanikbacteria bacterium CG_4_10_14_0_2_um_filter_37_12</name>
    <dbReference type="NCBI Taxonomy" id="1974637"/>
    <lineage>
        <taxon>Bacteria</taxon>
        <taxon>Candidatus Magasanikiibacteriota</taxon>
    </lineage>
</organism>
<evidence type="ECO:0000256" key="1">
    <source>
        <dbReference type="ARBA" id="ARBA00000085"/>
    </source>
</evidence>
<feature type="domain" description="Histidine kinase" evidence="9">
    <location>
        <begin position="315"/>
        <end position="534"/>
    </location>
</feature>
<dbReference type="InterPro" id="IPR031621">
    <property type="entry name" value="HisKA_7TM"/>
</dbReference>
<dbReference type="Gene3D" id="3.30.565.10">
    <property type="entry name" value="Histidine kinase-like ATPase, C-terminal domain"/>
    <property type="match status" value="1"/>
</dbReference>
<dbReference type="PRINTS" id="PR00344">
    <property type="entry name" value="BCTRLSENSOR"/>
</dbReference>
<dbReference type="InterPro" id="IPR005467">
    <property type="entry name" value="His_kinase_dom"/>
</dbReference>
<keyword evidence="3" id="KW-0597">Phosphoprotein</keyword>
<dbReference type="GO" id="GO:0000155">
    <property type="term" value="F:phosphorelay sensor kinase activity"/>
    <property type="evidence" value="ECO:0007669"/>
    <property type="project" value="InterPro"/>
</dbReference>
<comment type="catalytic activity">
    <reaction evidence="1">
        <text>ATP + protein L-histidine = ADP + protein N-phospho-L-histidine.</text>
        <dbReference type="EC" id="2.7.13.3"/>
    </reaction>
</comment>
<reference evidence="11" key="1">
    <citation type="submission" date="2017-09" db="EMBL/GenBank/DDBJ databases">
        <title>Depth-based differentiation of microbial function through sediment-hosted aquifers and enrichment of novel symbionts in the deep terrestrial subsurface.</title>
        <authorList>
            <person name="Probst A.J."/>
            <person name="Ladd B."/>
            <person name="Jarett J.K."/>
            <person name="Geller-Mcgrath D.E."/>
            <person name="Sieber C.M.K."/>
            <person name="Emerson J.B."/>
            <person name="Anantharaman K."/>
            <person name="Thomas B.C."/>
            <person name="Malmstrom R."/>
            <person name="Stieglmeier M."/>
            <person name="Klingl A."/>
            <person name="Woyke T."/>
            <person name="Ryan C.M."/>
            <person name="Banfield J.F."/>
        </authorList>
    </citation>
    <scope>NUCLEOTIDE SEQUENCE [LARGE SCALE GENOMIC DNA]</scope>
</reference>
<accession>A0A2M7VAS7</accession>
<feature type="transmembrane region" description="Helical" evidence="8">
    <location>
        <begin position="201"/>
        <end position="220"/>
    </location>
</feature>
<dbReference type="Pfam" id="PF00512">
    <property type="entry name" value="HisKA"/>
    <property type="match status" value="1"/>
</dbReference>
<dbReference type="SMART" id="SM00388">
    <property type="entry name" value="HisKA"/>
    <property type="match status" value="1"/>
</dbReference>
<keyword evidence="5" id="KW-0418">Kinase</keyword>
<dbReference type="PROSITE" id="PS50109">
    <property type="entry name" value="HIS_KIN"/>
    <property type="match status" value="1"/>
</dbReference>
<keyword evidence="8" id="KW-0812">Transmembrane</keyword>
<dbReference type="Pfam" id="PF02518">
    <property type="entry name" value="HATPase_c"/>
    <property type="match status" value="1"/>
</dbReference>
<dbReference type="Gene3D" id="1.10.287.130">
    <property type="match status" value="1"/>
</dbReference>
<dbReference type="Pfam" id="PF16927">
    <property type="entry name" value="HisKA_7TM"/>
    <property type="match status" value="1"/>
</dbReference>
<keyword evidence="6" id="KW-0902">Two-component regulatory system</keyword>
<evidence type="ECO:0000256" key="3">
    <source>
        <dbReference type="ARBA" id="ARBA00022553"/>
    </source>
</evidence>
<keyword evidence="4" id="KW-0808">Transferase</keyword>
<dbReference type="SMART" id="SM00387">
    <property type="entry name" value="HATPase_c"/>
    <property type="match status" value="1"/>
</dbReference>
<feature type="transmembrane region" description="Helical" evidence="8">
    <location>
        <begin position="257"/>
        <end position="275"/>
    </location>
</feature>
<evidence type="ECO:0000259" key="9">
    <source>
        <dbReference type="PROSITE" id="PS50109"/>
    </source>
</evidence>
<evidence type="ECO:0000313" key="10">
    <source>
        <dbReference type="EMBL" id="PIZ95879.1"/>
    </source>
</evidence>
<dbReference type="InterPro" id="IPR004358">
    <property type="entry name" value="Sig_transdc_His_kin-like_C"/>
</dbReference>
<evidence type="ECO:0000256" key="4">
    <source>
        <dbReference type="ARBA" id="ARBA00022679"/>
    </source>
</evidence>
<evidence type="ECO:0000256" key="5">
    <source>
        <dbReference type="ARBA" id="ARBA00022777"/>
    </source>
</evidence>
<feature type="transmembrane region" description="Helical" evidence="8">
    <location>
        <begin position="6"/>
        <end position="27"/>
    </location>
</feature>
<feature type="transmembrane region" description="Helical" evidence="8">
    <location>
        <begin position="66"/>
        <end position="87"/>
    </location>
</feature>
<dbReference type="InterPro" id="IPR003661">
    <property type="entry name" value="HisK_dim/P_dom"/>
</dbReference>
<dbReference type="EMBL" id="PFPK01000002">
    <property type="protein sequence ID" value="PIZ95879.1"/>
    <property type="molecule type" value="Genomic_DNA"/>
</dbReference>
<dbReference type="InterPro" id="IPR036890">
    <property type="entry name" value="HATPase_C_sf"/>
</dbReference>
<dbReference type="PANTHER" id="PTHR43711">
    <property type="entry name" value="TWO-COMPONENT HISTIDINE KINASE"/>
    <property type="match status" value="1"/>
</dbReference>
<dbReference type="PANTHER" id="PTHR43711:SF1">
    <property type="entry name" value="HISTIDINE KINASE 1"/>
    <property type="match status" value="1"/>
</dbReference>
<feature type="transmembrane region" description="Helical" evidence="8">
    <location>
        <begin position="99"/>
        <end position="120"/>
    </location>
</feature>